<dbReference type="InterPro" id="IPR057247">
    <property type="entry name" value="CARBOXYPEPT_ZN_2"/>
</dbReference>
<keyword evidence="3" id="KW-0121">Carboxypeptidase</keyword>
<dbReference type="WBParaSite" id="ACRNAN_scaffold6076.g19976.t1">
    <property type="protein sequence ID" value="ACRNAN_scaffold6076.g19976.t1"/>
    <property type="gene ID" value="ACRNAN_scaffold6076.g19976"/>
</dbReference>
<evidence type="ECO:0000256" key="2">
    <source>
        <dbReference type="ARBA" id="ARBA00005988"/>
    </source>
</evidence>
<evidence type="ECO:0000256" key="10">
    <source>
        <dbReference type="ARBA" id="ARBA00023157"/>
    </source>
</evidence>
<name>A0A914E6P2_9BILA</name>
<keyword evidence="17" id="KW-1185">Reference proteome</keyword>
<dbReference type="InterPro" id="IPR000834">
    <property type="entry name" value="Peptidase_M14"/>
</dbReference>
<evidence type="ECO:0000256" key="6">
    <source>
        <dbReference type="ARBA" id="ARBA00022729"/>
    </source>
</evidence>
<keyword evidence="4" id="KW-0645">Protease</keyword>
<dbReference type="Pfam" id="PF02191">
    <property type="entry name" value="OLF"/>
    <property type="match status" value="1"/>
</dbReference>
<evidence type="ECO:0000256" key="14">
    <source>
        <dbReference type="SAM" id="MobiDB-lite"/>
    </source>
</evidence>
<comment type="similarity">
    <text evidence="2 13">Belongs to the peptidase M14 family.</text>
</comment>
<dbReference type="PANTHER" id="PTHR11705">
    <property type="entry name" value="PROTEASE FAMILY M14 CARBOXYPEPTIDASE A,B"/>
    <property type="match status" value="1"/>
</dbReference>
<dbReference type="AlphaFoldDB" id="A0A914E6P2"/>
<dbReference type="InterPro" id="IPR036990">
    <property type="entry name" value="M14A-like_propep"/>
</dbReference>
<keyword evidence="7" id="KW-0378">Hydrolase</keyword>
<feature type="compositionally biased region" description="Low complexity" evidence="14">
    <location>
        <begin position="544"/>
        <end position="579"/>
    </location>
</feature>
<dbReference type="PANTHER" id="PTHR11705:SF133">
    <property type="entry name" value="PEPTIDASE M14 CARBOXYPEPTIDASE A DOMAIN-CONTAINING PROTEIN"/>
    <property type="match status" value="1"/>
</dbReference>
<dbReference type="PROSITE" id="PS00133">
    <property type="entry name" value="CARBOXYPEPT_ZN_2"/>
    <property type="match status" value="1"/>
</dbReference>
<feature type="region of interest" description="Disordered" evidence="14">
    <location>
        <begin position="601"/>
        <end position="630"/>
    </location>
</feature>
<comment type="cofactor">
    <cofactor evidence="1">
        <name>Zn(2+)</name>
        <dbReference type="ChEBI" id="CHEBI:29105"/>
    </cofactor>
</comment>
<evidence type="ECO:0000256" key="12">
    <source>
        <dbReference type="PROSITE-ProRule" id="PRU00446"/>
    </source>
</evidence>
<dbReference type="PROSITE" id="PS51132">
    <property type="entry name" value="OLF"/>
    <property type="match status" value="1"/>
</dbReference>
<dbReference type="FunFam" id="3.30.70.340:FF:000002">
    <property type="entry name" value="Carboxypeptidase A"/>
    <property type="match status" value="1"/>
</dbReference>
<accession>A0A914E6P2</accession>
<dbReference type="PRINTS" id="PR00765">
    <property type="entry name" value="CRBOXYPTASEA"/>
</dbReference>
<dbReference type="SUPFAM" id="SSF54897">
    <property type="entry name" value="Protease propeptides/inhibitors"/>
    <property type="match status" value="1"/>
</dbReference>
<keyword evidence="9" id="KW-0482">Metalloprotease</keyword>
<feature type="domain" description="Peptidase M14" evidence="16">
    <location>
        <begin position="213"/>
        <end position="521"/>
    </location>
</feature>
<evidence type="ECO:0000256" key="11">
    <source>
        <dbReference type="ARBA" id="ARBA00069039"/>
    </source>
</evidence>
<feature type="region of interest" description="Disordered" evidence="14">
    <location>
        <begin position="528"/>
        <end position="586"/>
    </location>
</feature>
<dbReference type="Pfam" id="PF00246">
    <property type="entry name" value="Peptidase_M14"/>
    <property type="match status" value="1"/>
</dbReference>
<dbReference type="Pfam" id="PF02244">
    <property type="entry name" value="Propep_M14"/>
    <property type="match status" value="1"/>
</dbReference>
<evidence type="ECO:0000313" key="18">
    <source>
        <dbReference type="WBParaSite" id="ACRNAN_scaffold6076.g19976.t1"/>
    </source>
</evidence>
<keyword evidence="8" id="KW-0862">Zinc</keyword>
<sequence>MSKDPLYKNSLSYIDLEVDENALWAIYKKPNESTITVSKIDPENLKELSRWRLTYLFPKNFTNAFVACGVLYTIVSEGRIQRVSKSFDFHTGLYAKTWQVRRHYDEDVRRDYRNYKLIRITPRSEENLDYLKDLFTAQSPYELDFWQPPTHIGGLVDVTVSPDDAEIFVKDLDSKQLDYIIAINDLEQAIKNERSPEIYGGKLFEEGAFRFDKYNTWTQIEEYLYKLKDNHPDLVTLVEIGKSHENRSLLVVKVSGKQSMAPEKASLWLDAGIHAREWVAPATALIILDKLVTGYKSDPQVQSFLDNIDFYIFPVMNPDGYEYTHTKNRMWRKNRRPAQCKKNYFHTICCSGVDLNRNFDWFWASSGSSSDPCHETYHGPSAFSEPESKAVKVFLEQNPVKAFITLHSYSQLWLIPFGHRKRAYPQDYSTALRPLALRATKALNQLHGTKYAVGTGADLMYEASGASHDYAKGTLHVPYSYLVELRPKSTMFANGFLLPEREIKGTGEETWEAIKVISDEIIGQFVQPKIRPTDPPMPGRPNVSTSTILPSSSTTTEPTPPSFSSTTAYPSSISTTPNTTPTPPPTTTITITELITTITTEEPTTESTTETISEQAASSTSLVSTTETMTTEWTTPIAPQRIIKCKDYGSY</sequence>
<feature type="active site" description="Proton donor/acceptor" evidence="13">
    <location>
        <position position="484"/>
    </location>
</feature>
<dbReference type="CDD" id="cd03860">
    <property type="entry name" value="M14_CP_A-B_like"/>
    <property type="match status" value="1"/>
</dbReference>
<proteinExistence type="inferred from homology"/>
<dbReference type="SMART" id="SM00631">
    <property type="entry name" value="Zn_pept"/>
    <property type="match status" value="1"/>
</dbReference>
<evidence type="ECO:0000259" key="15">
    <source>
        <dbReference type="PROSITE" id="PS51132"/>
    </source>
</evidence>
<keyword evidence="6" id="KW-0732">Signal</keyword>
<dbReference type="InterPro" id="IPR003112">
    <property type="entry name" value="Olfac-like_dom"/>
</dbReference>
<dbReference type="GO" id="GO:0005615">
    <property type="term" value="C:extracellular space"/>
    <property type="evidence" value="ECO:0007669"/>
    <property type="project" value="TreeGrafter"/>
</dbReference>
<dbReference type="GO" id="GO:0006508">
    <property type="term" value="P:proteolysis"/>
    <property type="evidence" value="ECO:0007669"/>
    <property type="project" value="UniProtKB-KW"/>
</dbReference>
<organism evidence="17 18">
    <name type="scientific">Acrobeloides nanus</name>
    <dbReference type="NCBI Taxonomy" id="290746"/>
    <lineage>
        <taxon>Eukaryota</taxon>
        <taxon>Metazoa</taxon>
        <taxon>Ecdysozoa</taxon>
        <taxon>Nematoda</taxon>
        <taxon>Chromadorea</taxon>
        <taxon>Rhabditida</taxon>
        <taxon>Tylenchina</taxon>
        <taxon>Cephalobomorpha</taxon>
        <taxon>Cephaloboidea</taxon>
        <taxon>Cephalobidae</taxon>
        <taxon>Acrobeloides</taxon>
    </lineage>
</organism>
<dbReference type="PROSITE" id="PS52035">
    <property type="entry name" value="PEPTIDASE_M14"/>
    <property type="match status" value="1"/>
</dbReference>
<evidence type="ECO:0000256" key="13">
    <source>
        <dbReference type="PROSITE-ProRule" id="PRU01379"/>
    </source>
</evidence>
<feature type="domain" description="Olfactomedin-like" evidence="15">
    <location>
        <begin position="1"/>
        <end position="144"/>
    </location>
</feature>
<protein>
    <recommendedName>
        <fullName evidence="11">Zinc carboxypeptidase A 1</fullName>
    </recommendedName>
</protein>
<dbReference type="GO" id="GO:0004181">
    <property type="term" value="F:metallocarboxypeptidase activity"/>
    <property type="evidence" value="ECO:0007669"/>
    <property type="project" value="InterPro"/>
</dbReference>
<evidence type="ECO:0000256" key="7">
    <source>
        <dbReference type="ARBA" id="ARBA00022801"/>
    </source>
</evidence>
<evidence type="ECO:0000256" key="1">
    <source>
        <dbReference type="ARBA" id="ARBA00001947"/>
    </source>
</evidence>
<dbReference type="SUPFAM" id="SSF53187">
    <property type="entry name" value="Zn-dependent exopeptidases"/>
    <property type="match status" value="1"/>
</dbReference>
<dbReference type="GO" id="GO:0008270">
    <property type="term" value="F:zinc ion binding"/>
    <property type="evidence" value="ECO:0007669"/>
    <property type="project" value="InterPro"/>
</dbReference>
<evidence type="ECO:0000256" key="4">
    <source>
        <dbReference type="ARBA" id="ARBA00022670"/>
    </source>
</evidence>
<dbReference type="Gene3D" id="3.40.630.10">
    <property type="entry name" value="Zn peptidases"/>
    <property type="match status" value="1"/>
</dbReference>
<dbReference type="InterPro" id="IPR003146">
    <property type="entry name" value="M14A_act_pep"/>
</dbReference>
<evidence type="ECO:0000313" key="17">
    <source>
        <dbReference type="Proteomes" id="UP000887540"/>
    </source>
</evidence>
<dbReference type="Gene3D" id="3.30.70.340">
    <property type="entry name" value="Metallocarboxypeptidase-like"/>
    <property type="match status" value="1"/>
</dbReference>
<dbReference type="Proteomes" id="UP000887540">
    <property type="component" value="Unplaced"/>
</dbReference>
<evidence type="ECO:0000259" key="16">
    <source>
        <dbReference type="PROSITE" id="PS52035"/>
    </source>
</evidence>
<keyword evidence="10" id="KW-1015">Disulfide bond</keyword>
<keyword evidence="5" id="KW-0479">Metal-binding</keyword>
<comment type="caution">
    <text evidence="12">Lacks conserved residue(s) required for the propagation of feature annotation.</text>
</comment>
<evidence type="ECO:0000256" key="9">
    <source>
        <dbReference type="ARBA" id="ARBA00023049"/>
    </source>
</evidence>
<evidence type="ECO:0000256" key="3">
    <source>
        <dbReference type="ARBA" id="ARBA00022645"/>
    </source>
</evidence>
<dbReference type="FunFam" id="3.40.630.10:FF:000208">
    <property type="entry name" value="Protein CBG05161"/>
    <property type="match status" value="1"/>
</dbReference>
<evidence type="ECO:0000256" key="8">
    <source>
        <dbReference type="ARBA" id="ARBA00022833"/>
    </source>
</evidence>
<evidence type="ECO:0000256" key="5">
    <source>
        <dbReference type="ARBA" id="ARBA00022723"/>
    </source>
</evidence>
<reference evidence="18" key="1">
    <citation type="submission" date="2022-11" db="UniProtKB">
        <authorList>
            <consortium name="WormBaseParasite"/>
        </authorList>
    </citation>
    <scope>IDENTIFICATION</scope>
</reference>